<keyword evidence="5 14" id="KW-0808">Transferase</keyword>
<evidence type="ECO:0000256" key="12">
    <source>
        <dbReference type="ARBA" id="ARBA00042475"/>
    </source>
</evidence>
<keyword evidence="7 14" id="KW-1133">Transmembrane helix</keyword>
<dbReference type="NCBIfam" id="TIGR01473">
    <property type="entry name" value="cyoE_ctaB"/>
    <property type="match status" value="1"/>
</dbReference>
<comment type="function">
    <text evidence="14">Converts heme B (protoheme IX) to heme O by substitution of the vinyl group on carbon 2 of heme B porphyrin ring with a hydroxyethyl farnesyl side group.</text>
</comment>
<comment type="caution">
    <text evidence="15">The sequence shown here is derived from an EMBL/GenBank/DDBJ whole genome shotgun (WGS) entry which is preliminary data.</text>
</comment>
<comment type="catalytic activity">
    <reaction evidence="13 14">
        <text>heme b + (2E,6E)-farnesyl diphosphate + H2O = Fe(II)-heme o + diphosphate</text>
        <dbReference type="Rhea" id="RHEA:28070"/>
        <dbReference type="ChEBI" id="CHEBI:15377"/>
        <dbReference type="ChEBI" id="CHEBI:33019"/>
        <dbReference type="ChEBI" id="CHEBI:60344"/>
        <dbReference type="ChEBI" id="CHEBI:60530"/>
        <dbReference type="ChEBI" id="CHEBI:175763"/>
        <dbReference type="EC" id="2.5.1.141"/>
    </reaction>
</comment>
<dbReference type="Proteomes" id="UP000018454">
    <property type="component" value="Unassembled WGS sequence"/>
</dbReference>
<comment type="subcellular location">
    <subcellularLocation>
        <location evidence="1 14">Cell membrane</location>
        <topology evidence="1 14">Multi-pass membrane protein</topology>
    </subcellularLocation>
</comment>
<dbReference type="Pfam" id="PF01040">
    <property type="entry name" value="UbiA"/>
    <property type="match status" value="1"/>
</dbReference>
<reference evidence="15 16" key="1">
    <citation type="journal article" date="2011" name="Science">
        <title>Drosophila microbiome modulates host developmental and metabolic homeostasis via insulin signaling.</title>
        <authorList>
            <person name="Shin S.C."/>
            <person name="Kim S.H."/>
            <person name="You H."/>
            <person name="Kim B."/>
            <person name="Kim A.C."/>
            <person name="Lee K.A."/>
            <person name="Yoon J.H."/>
            <person name="Ryu J.H."/>
            <person name="Lee W.J."/>
        </authorList>
    </citation>
    <scope>NUCLEOTIDE SEQUENCE [LARGE SCALE GENOMIC DNA]</scope>
    <source>
        <strain evidence="15 16">DM001</strain>
    </source>
</reference>
<evidence type="ECO:0000256" key="5">
    <source>
        <dbReference type="ARBA" id="ARBA00022679"/>
    </source>
</evidence>
<dbReference type="InterPro" id="IPR044878">
    <property type="entry name" value="UbiA_sf"/>
</dbReference>
<keyword evidence="6 14" id="KW-0812">Transmembrane</keyword>
<dbReference type="InterPro" id="IPR030470">
    <property type="entry name" value="UbiA_prenylTrfase_CS"/>
</dbReference>
<organism evidence="15 16">
    <name type="scientific">Acetobacter pomorum DM001</name>
    <dbReference type="NCBI Taxonomy" id="945681"/>
    <lineage>
        <taxon>Bacteria</taxon>
        <taxon>Pseudomonadati</taxon>
        <taxon>Pseudomonadota</taxon>
        <taxon>Alphaproteobacteria</taxon>
        <taxon>Acetobacterales</taxon>
        <taxon>Acetobacteraceae</taxon>
        <taxon>Acetobacter</taxon>
    </lineage>
</organism>
<feature type="transmembrane region" description="Helical" evidence="14">
    <location>
        <begin position="174"/>
        <end position="193"/>
    </location>
</feature>
<dbReference type="InterPro" id="IPR006369">
    <property type="entry name" value="Protohaem_IX_farnesylTrfase"/>
</dbReference>
<dbReference type="PROSITE" id="PS00943">
    <property type="entry name" value="UBIA"/>
    <property type="match status" value="1"/>
</dbReference>
<evidence type="ECO:0000256" key="2">
    <source>
        <dbReference type="ARBA" id="ARBA00004919"/>
    </source>
</evidence>
<comment type="pathway">
    <text evidence="2 14">Porphyrin-containing compound metabolism; heme O biosynthesis; heme O from protoheme: step 1/1.</text>
</comment>
<dbReference type="EC" id="2.5.1.141" evidence="3 14"/>
<dbReference type="AlphaFoldDB" id="F1YTT9"/>
<proteinExistence type="inferred from homology"/>
<dbReference type="GO" id="GO:0048034">
    <property type="term" value="P:heme O biosynthetic process"/>
    <property type="evidence" value="ECO:0007669"/>
    <property type="project" value="UniProtKB-UniRule"/>
</dbReference>
<evidence type="ECO:0000256" key="4">
    <source>
        <dbReference type="ARBA" id="ARBA00022475"/>
    </source>
</evidence>
<name>F1YTT9_9PROT</name>
<dbReference type="InterPro" id="IPR000537">
    <property type="entry name" value="UbiA_prenyltransferase"/>
</dbReference>
<dbReference type="EMBL" id="AEUP01000026">
    <property type="protein sequence ID" value="EGE47804.1"/>
    <property type="molecule type" value="Genomic_DNA"/>
</dbReference>
<evidence type="ECO:0000256" key="8">
    <source>
        <dbReference type="ARBA" id="ARBA00023133"/>
    </source>
</evidence>
<evidence type="ECO:0000256" key="14">
    <source>
        <dbReference type="HAMAP-Rule" id="MF_00154"/>
    </source>
</evidence>
<dbReference type="GO" id="GO:0005886">
    <property type="term" value="C:plasma membrane"/>
    <property type="evidence" value="ECO:0007669"/>
    <property type="project" value="UniProtKB-SubCell"/>
</dbReference>
<keyword evidence="9 14" id="KW-0472">Membrane</keyword>
<dbReference type="PANTHER" id="PTHR43448">
    <property type="entry name" value="PROTOHEME IX FARNESYLTRANSFERASE, MITOCHONDRIAL"/>
    <property type="match status" value="1"/>
</dbReference>
<feature type="transmembrane region" description="Helical" evidence="14">
    <location>
        <begin position="149"/>
        <end position="167"/>
    </location>
</feature>
<feature type="transmembrane region" description="Helical" evidence="14">
    <location>
        <begin position="75"/>
        <end position="99"/>
    </location>
</feature>
<feature type="transmembrane region" description="Helical" evidence="14">
    <location>
        <begin position="312"/>
        <end position="332"/>
    </location>
</feature>
<feature type="transmembrane region" description="Helical" evidence="14">
    <location>
        <begin position="199"/>
        <end position="224"/>
    </location>
</feature>
<evidence type="ECO:0000256" key="6">
    <source>
        <dbReference type="ARBA" id="ARBA00022692"/>
    </source>
</evidence>
<keyword evidence="4 14" id="KW-1003">Cell membrane</keyword>
<evidence type="ECO:0000313" key="15">
    <source>
        <dbReference type="EMBL" id="EGE47804.1"/>
    </source>
</evidence>
<comment type="similarity">
    <text evidence="14">Belongs to the UbiA prenyltransferase family. Protoheme IX farnesyltransferase subfamily.</text>
</comment>
<feature type="transmembrane region" description="Helical" evidence="14">
    <location>
        <begin position="245"/>
        <end position="264"/>
    </location>
</feature>
<feature type="transmembrane region" description="Helical" evidence="14">
    <location>
        <begin position="270"/>
        <end position="292"/>
    </location>
</feature>
<feature type="transmembrane region" description="Helical" evidence="14">
    <location>
        <begin position="125"/>
        <end position="143"/>
    </location>
</feature>
<evidence type="ECO:0000256" key="10">
    <source>
        <dbReference type="ARBA" id="ARBA00030253"/>
    </source>
</evidence>
<comment type="miscellaneous">
    <text evidence="14">Carbon 2 of the heme B porphyrin ring is defined according to the Fischer nomenclature.</text>
</comment>
<evidence type="ECO:0000313" key="16">
    <source>
        <dbReference type="Proteomes" id="UP000018454"/>
    </source>
</evidence>
<gene>
    <name evidence="14 15" type="primary">ctaB</name>
    <name evidence="15" type="ORF">APO_1439</name>
</gene>
<evidence type="ECO:0000256" key="1">
    <source>
        <dbReference type="ARBA" id="ARBA00004651"/>
    </source>
</evidence>
<dbReference type="HAMAP" id="MF_00154">
    <property type="entry name" value="CyoE_CtaB"/>
    <property type="match status" value="1"/>
</dbReference>
<keyword evidence="8 14" id="KW-0350">Heme biosynthesis</keyword>
<evidence type="ECO:0000256" key="3">
    <source>
        <dbReference type="ARBA" id="ARBA00012292"/>
    </source>
</evidence>
<dbReference type="UniPathway" id="UPA00834">
    <property type="reaction ID" value="UER00712"/>
</dbReference>
<feature type="transmembrane region" description="Helical" evidence="14">
    <location>
        <begin position="52"/>
        <end position="69"/>
    </location>
</feature>
<dbReference type="Gene3D" id="1.10.357.140">
    <property type="entry name" value="UbiA prenyltransferase"/>
    <property type="match status" value="1"/>
</dbReference>
<accession>F1YTT9</accession>
<evidence type="ECO:0000256" key="9">
    <source>
        <dbReference type="ARBA" id="ARBA00023136"/>
    </source>
</evidence>
<dbReference type="NCBIfam" id="NF003349">
    <property type="entry name" value="PRK04375.1-2"/>
    <property type="match status" value="1"/>
</dbReference>
<sequence>MCGNACSGFQGIPGMSDSVATASLEATAERRPRFKADQVGTRARDWIQLLKPRVISLVVFTGAAGMIVAPGHMNLFVALVTIFCICMASGAAGAINMWYDRDIDAVMQRTITRPIPGGRIPENEALAYGVGLSCLSVCLMWMATNTLAAGILAFSIFFYAVIYTMWLKRSTPQNIVIGGAAGAFPPMIGWAAVTGHMAVLPVVMFGIVFFWTPPHFWSLSLYACKDYGRAGIPMLPVVRGARHTRWQIFIYTLVLLAVSLVPSFMHLCGWLYTVTALVLGLGFVACAVRVLLEPQDAQGVSLKGDKAARISFRFSLAYLFFLFCGLLADHFLQAWV</sequence>
<protein>
    <recommendedName>
        <fullName evidence="11 14">Protoheme IX farnesyltransferase</fullName>
        <ecNumber evidence="3 14">2.5.1.141</ecNumber>
    </recommendedName>
    <alternativeName>
        <fullName evidence="12 14">Heme B farnesyltransferase</fullName>
    </alternativeName>
    <alternativeName>
        <fullName evidence="10 14">Heme O synthase</fullName>
    </alternativeName>
</protein>
<dbReference type="PANTHER" id="PTHR43448:SF7">
    <property type="entry name" value="4-HYDROXYBENZOATE SOLANESYLTRANSFERASE"/>
    <property type="match status" value="1"/>
</dbReference>
<evidence type="ECO:0000256" key="7">
    <source>
        <dbReference type="ARBA" id="ARBA00022989"/>
    </source>
</evidence>
<dbReference type="CDD" id="cd13957">
    <property type="entry name" value="PT_UbiA_Cox10"/>
    <property type="match status" value="1"/>
</dbReference>
<dbReference type="GO" id="GO:0008495">
    <property type="term" value="F:protoheme IX farnesyltransferase activity"/>
    <property type="evidence" value="ECO:0007669"/>
    <property type="project" value="UniProtKB-UniRule"/>
</dbReference>
<evidence type="ECO:0000256" key="13">
    <source>
        <dbReference type="ARBA" id="ARBA00047690"/>
    </source>
</evidence>
<evidence type="ECO:0000256" key="11">
    <source>
        <dbReference type="ARBA" id="ARBA00040810"/>
    </source>
</evidence>